<comment type="caution">
    <text evidence="2">The sequence shown here is derived from an EMBL/GenBank/DDBJ whole genome shotgun (WGS) entry which is preliminary data.</text>
</comment>
<keyword evidence="3" id="KW-1185">Reference proteome</keyword>
<dbReference type="AlphaFoldDB" id="A0AAD6SWP6"/>
<evidence type="ECO:0000313" key="2">
    <source>
        <dbReference type="EMBL" id="KAJ7035449.1"/>
    </source>
</evidence>
<gene>
    <name evidence="2" type="ORF">C8F04DRAFT_530489</name>
</gene>
<dbReference type="Proteomes" id="UP001218188">
    <property type="component" value="Unassembled WGS sequence"/>
</dbReference>
<sequence length="156" mass="17369">MIPIPSSTILSFFSLSSSPRGPAHGTVFLNCLNLASIVSSRAPFHLFLSVRTLHVPVILLPSPSSIPTCPAFLLRHVLPTLRPRLLEVIENHSHSYHIAILLPGPCPSDKRLRPSNSSSPPGFPIGQRRSTISRPPYREDVLGRQICRLNLRLYRR</sequence>
<protein>
    <submittedName>
        <fullName evidence="2">Uncharacterized protein</fullName>
    </submittedName>
</protein>
<accession>A0AAD6SWP6</accession>
<evidence type="ECO:0000313" key="3">
    <source>
        <dbReference type="Proteomes" id="UP001218188"/>
    </source>
</evidence>
<proteinExistence type="predicted"/>
<feature type="region of interest" description="Disordered" evidence="1">
    <location>
        <begin position="110"/>
        <end position="131"/>
    </location>
</feature>
<organism evidence="2 3">
    <name type="scientific">Mycena alexandri</name>
    <dbReference type="NCBI Taxonomy" id="1745969"/>
    <lineage>
        <taxon>Eukaryota</taxon>
        <taxon>Fungi</taxon>
        <taxon>Dikarya</taxon>
        <taxon>Basidiomycota</taxon>
        <taxon>Agaricomycotina</taxon>
        <taxon>Agaricomycetes</taxon>
        <taxon>Agaricomycetidae</taxon>
        <taxon>Agaricales</taxon>
        <taxon>Marasmiineae</taxon>
        <taxon>Mycenaceae</taxon>
        <taxon>Mycena</taxon>
    </lineage>
</organism>
<evidence type="ECO:0000256" key="1">
    <source>
        <dbReference type="SAM" id="MobiDB-lite"/>
    </source>
</evidence>
<name>A0AAD6SWP6_9AGAR</name>
<reference evidence="2" key="1">
    <citation type="submission" date="2023-03" db="EMBL/GenBank/DDBJ databases">
        <title>Massive genome expansion in bonnet fungi (Mycena s.s.) driven by repeated elements and novel gene families across ecological guilds.</title>
        <authorList>
            <consortium name="Lawrence Berkeley National Laboratory"/>
            <person name="Harder C.B."/>
            <person name="Miyauchi S."/>
            <person name="Viragh M."/>
            <person name="Kuo A."/>
            <person name="Thoen E."/>
            <person name="Andreopoulos B."/>
            <person name="Lu D."/>
            <person name="Skrede I."/>
            <person name="Drula E."/>
            <person name="Henrissat B."/>
            <person name="Morin E."/>
            <person name="Kohler A."/>
            <person name="Barry K."/>
            <person name="LaButti K."/>
            <person name="Morin E."/>
            <person name="Salamov A."/>
            <person name="Lipzen A."/>
            <person name="Mereny Z."/>
            <person name="Hegedus B."/>
            <person name="Baldrian P."/>
            <person name="Stursova M."/>
            <person name="Weitz H."/>
            <person name="Taylor A."/>
            <person name="Grigoriev I.V."/>
            <person name="Nagy L.G."/>
            <person name="Martin F."/>
            <person name="Kauserud H."/>
        </authorList>
    </citation>
    <scope>NUCLEOTIDE SEQUENCE</scope>
    <source>
        <strain evidence="2">CBHHK200</strain>
    </source>
</reference>
<dbReference type="EMBL" id="JARJCM010000050">
    <property type="protein sequence ID" value="KAJ7035449.1"/>
    <property type="molecule type" value="Genomic_DNA"/>
</dbReference>